<keyword evidence="2" id="KW-1185">Reference proteome</keyword>
<reference evidence="1" key="1">
    <citation type="submission" date="2021-05" db="EMBL/GenBank/DDBJ databases">
        <authorList>
            <person name="Scholz U."/>
            <person name="Mascher M."/>
            <person name="Fiebig A."/>
        </authorList>
    </citation>
    <scope>NUCLEOTIDE SEQUENCE [LARGE SCALE GENOMIC DNA]</scope>
</reference>
<protein>
    <submittedName>
        <fullName evidence="1">Uncharacterized protein</fullName>
    </submittedName>
</protein>
<reference evidence="1" key="2">
    <citation type="submission" date="2025-09" db="UniProtKB">
        <authorList>
            <consortium name="EnsemblPlants"/>
        </authorList>
    </citation>
    <scope>IDENTIFICATION</scope>
</reference>
<dbReference type="Proteomes" id="UP001732700">
    <property type="component" value="Chromosome 2C"/>
</dbReference>
<evidence type="ECO:0000313" key="2">
    <source>
        <dbReference type="Proteomes" id="UP001732700"/>
    </source>
</evidence>
<accession>A0ACD5UMR5</accession>
<organism evidence="1 2">
    <name type="scientific">Avena sativa</name>
    <name type="common">Oat</name>
    <dbReference type="NCBI Taxonomy" id="4498"/>
    <lineage>
        <taxon>Eukaryota</taxon>
        <taxon>Viridiplantae</taxon>
        <taxon>Streptophyta</taxon>
        <taxon>Embryophyta</taxon>
        <taxon>Tracheophyta</taxon>
        <taxon>Spermatophyta</taxon>
        <taxon>Magnoliopsida</taxon>
        <taxon>Liliopsida</taxon>
        <taxon>Poales</taxon>
        <taxon>Poaceae</taxon>
        <taxon>BOP clade</taxon>
        <taxon>Pooideae</taxon>
        <taxon>Poodae</taxon>
        <taxon>Poeae</taxon>
        <taxon>Poeae Chloroplast Group 1 (Aveneae type)</taxon>
        <taxon>Aveninae</taxon>
        <taxon>Avena</taxon>
    </lineage>
</organism>
<dbReference type="EnsemblPlants" id="AVESA.00010b.r2.2CG0289890.1">
    <property type="protein sequence ID" value="AVESA.00010b.r2.2CG0289890.1.CDS.1"/>
    <property type="gene ID" value="AVESA.00010b.r2.2CG0289890"/>
</dbReference>
<evidence type="ECO:0000313" key="1">
    <source>
        <dbReference type="EnsemblPlants" id="AVESA.00010b.r2.2CG0289890.1.CDS.1"/>
    </source>
</evidence>
<sequence length="846" mass="92772">MATVPLLAPTPRRSCGDSTTPTQTRSTQKSEAQANQKFPQNFPRISIPHTHTKQKSPIPTSRGARSQEIHKKAKSLIRSLERLRSRIIKSIEELRFPQECPGPPVLVYGCSNGVVKRIQEEKEGSGAPLQAEEKLVPLTGVNPQFIRIQEEKEELEAPLQAEEELVLFTGFNPQFITSVIVATRWTIKSGSCKADSTKAPSSSHLQRPTLSCLWTARAMASTGASLAGGAGSAAPKLVASSSSLQANHRAGVPDGRLAPPRLRKDKEIAGDSALQKERTLVINMTSVRQAARPRFLAIGLFLSTLLVSSDVLMERMKKVWRLRGHAESNQIEAEEGRKFVIEFSEEGDRRHVLRGGPWQYKMDAFLVEPLETGADPTTVAFTHVPMWVQFRGIPFYLLTKNLAWDLGCEIGTTVMIDNNSRGNISDKFLRARVQLPLYAALRDRITLADEITVEEVKVQIFYERLPNFCLFCGYIGHMEARCDRPAADRKVNFSMEMRVLPVHFDDPRAWYLPDAMGMARAQPAPVAPWRATKPASAPIKQAAIEQVAEDVAKLKVVDTNYIPSATVADKQADPPLLMALPAGTVEADKVVTALYPLGNEGNTDKLQGKNKKMMPDQLEEQNATALYTNNGAAPVVKVAAPQLSAASRHSNEDDTVVTATLLPKKKVSWKRMQREEEVQSKLQNMCTSQARVLGVTRERPESEEDFLQQIPPVKKIALPVPSLEVCLGKEGLLELREQDVNVIDNPEIIMPALGVSVVGDSSEWLSVGRGRGSSHPVMAMGMCSETLAAVEDGKKDNHKDNKDGKDNEETKEAPMHGEVEHGGMEATGPGAAGSLSGANVSTRQGQ</sequence>
<proteinExistence type="predicted"/>
<name>A0ACD5UMR5_AVESA</name>